<dbReference type="Pfam" id="PF13474">
    <property type="entry name" value="SnoaL_3"/>
    <property type="match status" value="1"/>
</dbReference>
<dbReference type="RefSeq" id="WP_142713268.1">
    <property type="nucleotide sequence ID" value="NZ_FXTH01000003.1"/>
</dbReference>
<gene>
    <name evidence="2" type="ORF">SAMN06265218_10332</name>
</gene>
<organism evidence="2 3">
    <name type="scientific">Fodinibius sediminis</name>
    <dbReference type="NCBI Taxonomy" id="1214077"/>
    <lineage>
        <taxon>Bacteria</taxon>
        <taxon>Pseudomonadati</taxon>
        <taxon>Balneolota</taxon>
        <taxon>Balneolia</taxon>
        <taxon>Balneolales</taxon>
        <taxon>Balneolaceae</taxon>
        <taxon>Fodinibius</taxon>
    </lineage>
</organism>
<keyword evidence="3" id="KW-1185">Reference proteome</keyword>
<proteinExistence type="predicted"/>
<dbReference type="EMBL" id="FXTH01000003">
    <property type="protein sequence ID" value="SMO45344.1"/>
    <property type="molecule type" value="Genomic_DNA"/>
</dbReference>
<reference evidence="2 3" key="1">
    <citation type="submission" date="2017-05" db="EMBL/GenBank/DDBJ databases">
        <authorList>
            <person name="Varghese N."/>
            <person name="Submissions S."/>
        </authorList>
    </citation>
    <scope>NUCLEOTIDE SEQUENCE [LARGE SCALE GENOMIC DNA]</scope>
    <source>
        <strain evidence="2 3">DSM 21194</strain>
    </source>
</reference>
<dbReference type="InterPro" id="IPR037401">
    <property type="entry name" value="SnoaL-like"/>
</dbReference>
<dbReference type="AlphaFoldDB" id="A0A521BE45"/>
<feature type="domain" description="SnoaL-like" evidence="1">
    <location>
        <begin position="8"/>
        <end position="119"/>
    </location>
</feature>
<evidence type="ECO:0000313" key="2">
    <source>
        <dbReference type="EMBL" id="SMO45344.1"/>
    </source>
</evidence>
<dbReference type="Proteomes" id="UP000317593">
    <property type="component" value="Unassembled WGS sequence"/>
</dbReference>
<name>A0A521BE45_9BACT</name>
<evidence type="ECO:0000313" key="3">
    <source>
        <dbReference type="Proteomes" id="UP000317593"/>
    </source>
</evidence>
<sequence length="127" mass="15131">MKTHVKEIERLVEHLSEDWIDGKLEAMEPYFHQRAVMVEPGTGNRITGADAVIERYRDFIEEADISSFKITEMFVDFFETTAVAFFTYRIKYQVESTNYDETNAEILVFRQHEEEWQIVWRTQLLGQ</sequence>
<dbReference type="OrthoDB" id="9790219at2"/>
<protein>
    <recommendedName>
        <fullName evidence="1">SnoaL-like domain-containing protein</fullName>
    </recommendedName>
</protein>
<dbReference type="Gene3D" id="3.10.450.50">
    <property type="match status" value="1"/>
</dbReference>
<dbReference type="SUPFAM" id="SSF54427">
    <property type="entry name" value="NTF2-like"/>
    <property type="match status" value="1"/>
</dbReference>
<accession>A0A521BE45</accession>
<evidence type="ECO:0000259" key="1">
    <source>
        <dbReference type="Pfam" id="PF13474"/>
    </source>
</evidence>
<dbReference type="InterPro" id="IPR032710">
    <property type="entry name" value="NTF2-like_dom_sf"/>
</dbReference>